<dbReference type="Proteomes" id="UP000221961">
    <property type="component" value="Chromosome"/>
</dbReference>
<name>A0A291RXJ6_9NOCA</name>
<reference evidence="2 3" key="1">
    <citation type="submission" date="2017-10" db="EMBL/GenBank/DDBJ databases">
        <title>Comparative genomics between pathogenic Norcardia.</title>
        <authorList>
            <person name="Zeng L."/>
        </authorList>
    </citation>
    <scope>NUCLEOTIDE SEQUENCE [LARGE SCALE GENOMIC DNA]</scope>
    <source>
        <strain evidence="2 3">NC_YFY_NT001</strain>
    </source>
</reference>
<accession>A0A291RXJ6</accession>
<evidence type="ECO:0000313" key="2">
    <source>
        <dbReference type="EMBL" id="ATL71978.1"/>
    </source>
</evidence>
<dbReference type="Pfam" id="PF00550">
    <property type="entry name" value="PP-binding"/>
    <property type="match status" value="1"/>
</dbReference>
<dbReference type="PROSITE" id="PS50075">
    <property type="entry name" value="CARRIER"/>
    <property type="match status" value="1"/>
</dbReference>
<gene>
    <name evidence="2" type="ORF">CRH09_21110</name>
</gene>
<dbReference type="SUPFAM" id="SSF47336">
    <property type="entry name" value="ACP-like"/>
    <property type="match status" value="1"/>
</dbReference>
<sequence length="78" mass="8664">MVLTFDRLRGDVAEALFLSPGDLDPDSDLFAAGLDSMRALALLEGWRPDSGRAVGFLDLLEQPTLAAWWRLLAPRQEH</sequence>
<proteinExistence type="predicted"/>
<dbReference type="AlphaFoldDB" id="A0A291RXJ6"/>
<protein>
    <submittedName>
        <fullName evidence="2">Phosphopantetheine attachment domain protein</fullName>
    </submittedName>
</protein>
<dbReference type="KEGG" id="ntp:CRH09_21110"/>
<evidence type="ECO:0000259" key="1">
    <source>
        <dbReference type="PROSITE" id="PS50075"/>
    </source>
</evidence>
<feature type="domain" description="Carrier" evidence="1">
    <location>
        <begin position="1"/>
        <end position="76"/>
    </location>
</feature>
<dbReference type="EMBL" id="CP023778">
    <property type="protein sequence ID" value="ATL71978.1"/>
    <property type="molecule type" value="Genomic_DNA"/>
</dbReference>
<evidence type="ECO:0000313" key="3">
    <source>
        <dbReference type="Proteomes" id="UP000221961"/>
    </source>
</evidence>
<dbReference type="InterPro" id="IPR009081">
    <property type="entry name" value="PP-bd_ACP"/>
</dbReference>
<dbReference type="InterPro" id="IPR036736">
    <property type="entry name" value="ACP-like_sf"/>
</dbReference>
<organism evidence="2 3">
    <name type="scientific">Nocardia terpenica</name>
    <dbReference type="NCBI Taxonomy" id="455432"/>
    <lineage>
        <taxon>Bacteria</taxon>
        <taxon>Bacillati</taxon>
        <taxon>Actinomycetota</taxon>
        <taxon>Actinomycetes</taxon>
        <taxon>Mycobacteriales</taxon>
        <taxon>Nocardiaceae</taxon>
        <taxon>Nocardia</taxon>
    </lineage>
</organism>
<dbReference type="Gene3D" id="1.10.1200.10">
    <property type="entry name" value="ACP-like"/>
    <property type="match status" value="1"/>
</dbReference>